<dbReference type="Proteomes" id="UP001175228">
    <property type="component" value="Unassembled WGS sequence"/>
</dbReference>
<name>A0AA39PJG6_9AGAR</name>
<evidence type="ECO:0000313" key="2">
    <source>
        <dbReference type="Proteomes" id="UP001175228"/>
    </source>
</evidence>
<accession>A0AA39PJG6</accession>
<gene>
    <name evidence="1" type="ORF">EDD18DRAFT_1083300</name>
</gene>
<dbReference type="EMBL" id="JAUEPU010000051">
    <property type="protein sequence ID" value="KAK0485425.1"/>
    <property type="molecule type" value="Genomic_DNA"/>
</dbReference>
<reference evidence="1" key="1">
    <citation type="submission" date="2023-06" db="EMBL/GenBank/DDBJ databases">
        <authorList>
            <consortium name="Lawrence Berkeley National Laboratory"/>
            <person name="Ahrendt S."/>
            <person name="Sahu N."/>
            <person name="Indic B."/>
            <person name="Wong-Bajracharya J."/>
            <person name="Merenyi Z."/>
            <person name="Ke H.-M."/>
            <person name="Monk M."/>
            <person name="Kocsube S."/>
            <person name="Drula E."/>
            <person name="Lipzen A."/>
            <person name="Balint B."/>
            <person name="Henrissat B."/>
            <person name="Andreopoulos B."/>
            <person name="Martin F.M."/>
            <person name="Harder C.B."/>
            <person name="Rigling D."/>
            <person name="Ford K.L."/>
            <person name="Foster G.D."/>
            <person name="Pangilinan J."/>
            <person name="Papanicolaou A."/>
            <person name="Barry K."/>
            <person name="LaButti K."/>
            <person name="Viragh M."/>
            <person name="Koriabine M."/>
            <person name="Yan M."/>
            <person name="Riley R."/>
            <person name="Champramary S."/>
            <person name="Plett K.L."/>
            <person name="Tsai I.J."/>
            <person name="Slot J."/>
            <person name="Sipos G."/>
            <person name="Plett J."/>
            <person name="Nagy L.G."/>
            <person name="Grigoriev I.V."/>
        </authorList>
    </citation>
    <scope>NUCLEOTIDE SEQUENCE</scope>
    <source>
        <strain evidence="1">HWK02</strain>
    </source>
</reference>
<dbReference type="AlphaFoldDB" id="A0AA39PJG6"/>
<comment type="caution">
    <text evidence="1">The sequence shown here is derived from an EMBL/GenBank/DDBJ whole genome shotgun (WGS) entry which is preliminary data.</text>
</comment>
<keyword evidence="2" id="KW-1185">Reference proteome</keyword>
<evidence type="ECO:0000313" key="1">
    <source>
        <dbReference type="EMBL" id="KAK0485425.1"/>
    </source>
</evidence>
<protein>
    <submittedName>
        <fullName evidence="1">Uncharacterized protein</fullName>
    </submittedName>
</protein>
<proteinExistence type="predicted"/>
<organism evidence="1 2">
    <name type="scientific">Armillaria luteobubalina</name>
    <dbReference type="NCBI Taxonomy" id="153913"/>
    <lineage>
        <taxon>Eukaryota</taxon>
        <taxon>Fungi</taxon>
        <taxon>Dikarya</taxon>
        <taxon>Basidiomycota</taxon>
        <taxon>Agaricomycotina</taxon>
        <taxon>Agaricomycetes</taxon>
        <taxon>Agaricomycetidae</taxon>
        <taxon>Agaricales</taxon>
        <taxon>Marasmiineae</taxon>
        <taxon>Physalacriaceae</taxon>
        <taxon>Armillaria</taxon>
    </lineage>
</organism>
<sequence length="87" mass="9739">YFGSAIFDKSVHPRKIEHNMLHLSSSCTVVFDNTVISHKGRHDLLQFNPDTMELVCTSEGRIPVGKRPVKGVYEEDGMPYHGIALSP</sequence>
<feature type="non-terminal residue" evidence="1">
    <location>
        <position position="1"/>
    </location>
</feature>